<dbReference type="Proteomes" id="UP000539985">
    <property type="component" value="Unassembled WGS sequence"/>
</dbReference>
<evidence type="ECO:0000313" key="2">
    <source>
        <dbReference type="Proteomes" id="UP000539985"/>
    </source>
</evidence>
<comment type="caution">
    <text evidence="1">The sequence shown here is derived from an EMBL/GenBank/DDBJ whole genome shotgun (WGS) entry which is preliminary data.</text>
</comment>
<dbReference type="InterPro" id="IPR010732">
    <property type="entry name" value="T6SS_TssG-like"/>
</dbReference>
<dbReference type="NCBIfam" id="TIGR03347">
    <property type="entry name" value="VI_chp_1"/>
    <property type="match status" value="1"/>
</dbReference>
<name>A0A7Y7X980_9PSED</name>
<reference evidence="1 2" key="1">
    <citation type="submission" date="2020-04" db="EMBL/GenBank/DDBJ databases">
        <title>Molecular characterization of pseudomonads from Agaricus bisporus reveal novel blotch 2 pathogens in Western Europe.</title>
        <authorList>
            <person name="Taparia T."/>
            <person name="Krijger M."/>
            <person name="Haynes E."/>
            <person name="Elpinstone J.G."/>
            <person name="Noble R."/>
            <person name="Van Der Wolf J."/>
        </authorList>
    </citation>
    <scope>NUCLEOTIDE SEQUENCE [LARGE SCALE GENOMIC DNA]</scope>
    <source>
        <strain evidence="1 2">H7001</strain>
    </source>
</reference>
<sequence>MHDLVGPPPDLVAQPWRYDFFAALRLLERTYPDVPRWGTAQRLGDDPLRLAQHVSLAFEPAMIAQLRLREGRAALLAVNFFGLTGANGPMPLHFSEDVLSRQINHGDSTLAHFLDVFHHRLLSLLYRSWARVRPVVWADRPADDRFADYVSAFSPGEPRALPSATRFYAPQLIDQRRSAAGLLALVRDLLRLPVALSTLGRHRTVLAFDERLQLGRRRESARLGGAALLGRRLWNIQHGFCLHLGPLSWADYQHLLPGGRYFEPLCELVECYVGPALQWDLDLRLEPGQRPGLRLGAPQGLGRGCWLGHRCAATPGWRFEPASFQRSIPASAG</sequence>
<evidence type="ECO:0000313" key="1">
    <source>
        <dbReference type="EMBL" id="NWB95426.1"/>
    </source>
</evidence>
<organism evidence="1 2">
    <name type="scientific">Pseudomonas gingeri</name>
    <dbReference type="NCBI Taxonomy" id="117681"/>
    <lineage>
        <taxon>Bacteria</taxon>
        <taxon>Pseudomonadati</taxon>
        <taxon>Pseudomonadota</taxon>
        <taxon>Gammaproteobacteria</taxon>
        <taxon>Pseudomonadales</taxon>
        <taxon>Pseudomonadaceae</taxon>
        <taxon>Pseudomonas</taxon>
    </lineage>
</organism>
<protein>
    <submittedName>
        <fullName evidence="1">Type VI secretion system baseplate subunit TssG</fullName>
    </submittedName>
</protein>
<dbReference type="PANTHER" id="PTHR35564">
    <property type="match status" value="1"/>
</dbReference>
<dbReference type="AlphaFoldDB" id="A0A7Y7X980"/>
<dbReference type="RefSeq" id="WP_177100489.1">
    <property type="nucleotide sequence ID" value="NZ_JACAQB010000003.1"/>
</dbReference>
<dbReference type="Pfam" id="PF06996">
    <property type="entry name" value="T6SS_TssG"/>
    <property type="match status" value="1"/>
</dbReference>
<gene>
    <name evidence="1" type="primary">tssG</name>
    <name evidence="1" type="ORF">HX882_05935</name>
</gene>
<dbReference type="PANTHER" id="PTHR35564:SF4">
    <property type="entry name" value="CYTOPLASMIC PROTEIN"/>
    <property type="match status" value="1"/>
</dbReference>
<accession>A0A7Y7X980</accession>
<proteinExistence type="predicted"/>
<dbReference type="EMBL" id="JACAQB010000003">
    <property type="protein sequence ID" value="NWB95426.1"/>
    <property type="molecule type" value="Genomic_DNA"/>
</dbReference>